<reference evidence="1 2" key="1">
    <citation type="submission" date="2018-06" db="EMBL/GenBank/DDBJ databases">
        <title>Genomic Encyclopedia of Type Strains, Phase IV (KMG-IV): sequencing the most valuable type-strain genomes for metagenomic binning, comparative biology and taxonomic classification.</title>
        <authorList>
            <person name="Goeker M."/>
        </authorList>
    </citation>
    <scope>NUCLEOTIDE SEQUENCE [LARGE SCALE GENOMIC DNA]</scope>
    <source>
        <strain evidence="1 2">DSM 26720</strain>
    </source>
</reference>
<proteinExistence type="predicted"/>
<gene>
    <name evidence="1" type="ORF">C7374_12129</name>
</gene>
<dbReference type="Proteomes" id="UP000249453">
    <property type="component" value="Unassembled WGS sequence"/>
</dbReference>
<sequence>MLATIKGDFPKLFSLYTGYITVNFSLTLNQLTTHLIRAILTLIMPNNWLERF</sequence>
<accession>A0A364JRW9</accession>
<evidence type="ECO:0000313" key="1">
    <source>
        <dbReference type="EMBL" id="RAK25640.1"/>
    </source>
</evidence>
<comment type="caution">
    <text evidence="1">The sequence shown here is derived from an EMBL/GenBank/DDBJ whole genome shotgun (WGS) entry which is preliminary data.</text>
</comment>
<name>A0A364JRW9_9HYPH</name>
<evidence type="ECO:0000313" key="2">
    <source>
        <dbReference type="Proteomes" id="UP000249453"/>
    </source>
</evidence>
<organism evidence="1 2">
    <name type="scientific">Falsochrobactrum ovis</name>
    <dbReference type="NCBI Taxonomy" id="1293442"/>
    <lineage>
        <taxon>Bacteria</taxon>
        <taxon>Pseudomonadati</taxon>
        <taxon>Pseudomonadota</taxon>
        <taxon>Alphaproteobacteria</taxon>
        <taxon>Hyphomicrobiales</taxon>
        <taxon>Brucellaceae</taxon>
        <taxon>Falsochrobactrum</taxon>
    </lineage>
</organism>
<keyword evidence="2" id="KW-1185">Reference proteome</keyword>
<protein>
    <submittedName>
        <fullName evidence="1">Uncharacterized protein</fullName>
    </submittedName>
</protein>
<dbReference type="AlphaFoldDB" id="A0A364JRW9"/>
<dbReference type="EMBL" id="QLMK01000021">
    <property type="protein sequence ID" value="RAK25640.1"/>
    <property type="molecule type" value="Genomic_DNA"/>
</dbReference>